<dbReference type="Proteomes" id="UP000295066">
    <property type="component" value="Unassembled WGS sequence"/>
</dbReference>
<dbReference type="EMBL" id="SORI01000001">
    <property type="protein sequence ID" value="TDY65089.1"/>
    <property type="molecule type" value="Genomic_DNA"/>
</dbReference>
<sequence length="424" mass="46880">MSPTGTVIGNSRIFMRAVAVLILAAALLFPGPAKASVVIEGAPPWLRERMERSAASVWAEIRQGGSASANDSLRLLSLVAERVFAGFDVADSFYRGEKAVLQLRPQEGTAPWKVEIFTPQLAFPVDGWFREDVSGLGEKIVSHLGHLPVDALSWADGSLKELIDTLCSPRLPGWSASLLVRLEKEGPILRVSFVPKPPFVLAVVPRVSSDTLPVMLRSDLNENILRTLSPVVGLPIEWVSVHRGKVEEMAAGSLRQTNIVGNTRSAVEVSFKAAQIAAADAFVDSPKYSVRAWVAAYAGSDTKYPEIGLHMGRKFLPVSGWDMELYGEWILSANDFSLESRWGIRWSPWKNILAGVERAFPGNVTWYRIWIEGGVRAPYLWWRISEDGDHHVGAGYRLNQRISLEIHYDGRDEDKVSIRALSDL</sequence>
<dbReference type="RefSeq" id="WP_133955483.1">
    <property type="nucleotide sequence ID" value="NZ_SORI01000001.1"/>
</dbReference>
<gene>
    <name evidence="1" type="ORF">C8D99_101239</name>
</gene>
<reference evidence="1 2" key="1">
    <citation type="submission" date="2019-03" db="EMBL/GenBank/DDBJ databases">
        <title>Genomic Encyclopedia of Type Strains, Phase IV (KMG-IV): sequencing the most valuable type-strain genomes for metagenomic binning, comparative biology and taxonomic classification.</title>
        <authorList>
            <person name="Goeker M."/>
        </authorList>
    </citation>
    <scope>NUCLEOTIDE SEQUENCE [LARGE SCALE GENOMIC DNA]</scope>
    <source>
        <strain evidence="1 2">DSM 25964</strain>
    </source>
</reference>
<dbReference type="AlphaFoldDB" id="A0A4R8MGG7"/>
<protein>
    <submittedName>
        <fullName evidence="1">Uncharacterized protein</fullName>
    </submittedName>
</protein>
<name>A0A4R8MGG7_9BACT</name>
<evidence type="ECO:0000313" key="1">
    <source>
        <dbReference type="EMBL" id="TDY65089.1"/>
    </source>
</evidence>
<keyword evidence="2" id="KW-1185">Reference proteome</keyword>
<accession>A0A4R8MGG7</accession>
<evidence type="ECO:0000313" key="2">
    <source>
        <dbReference type="Proteomes" id="UP000295066"/>
    </source>
</evidence>
<organism evidence="1 2">
    <name type="scientific">Aminivibrio pyruvatiphilus</name>
    <dbReference type="NCBI Taxonomy" id="1005740"/>
    <lineage>
        <taxon>Bacteria</taxon>
        <taxon>Thermotogati</taxon>
        <taxon>Synergistota</taxon>
        <taxon>Synergistia</taxon>
        <taxon>Synergistales</taxon>
        <taxon>Aminobacteriaceae</taxon>
        <taxon>Aminivibrio</taxon>
    </lineage>
</organism>
<comment type="caution">
    <text evidence="1">The sequence shown here is derived from an EMBL/GenBank/DDBJ whole genome shotgun (WGS) entry which is preliminary data.</text>
</comment>
<proteinExistence type="predicted"/>
<dbReference type="OrthoDB" id="1970at2"/>